<dbReference type="SUPFAM" id="SSF57196">
    <property type="entry name" value="EGF/Laminin"/>
    <property type="match status" value="2"/>
</dbReference>
<dbReference type="InterPro" id="IPR000742">
    <property type="entry name" value="EGF"/>
</dbReference>
<keyword evidence="2 3" id="KW-1015">Disulfide bond</keyword>
<dbReference type="PROSITE" id="PS00022">
    <property type="entry name" value="EGF_1"/>
    <property type="match status" value="2"/>
</dbReference>
<feature type="chain" id="PRO_5047085501" description="EGF-like domain-containing protein" evidence="4">
    <location>
        <begin position="20"/>
        <end position="931"/>
    </location>
</feature>
<evidence type="ECO:0000313" key="7">
    <source>
        <dbReference type="Proteomes" id="UP001159405"/>
    </source>
</evidence>
<evidence type="ECO:0000313" key="6">
    <source>
        <dbReference type="EMBL" id="CAH3123975.1"/>
    </source>
</evidence>
<dbReference type="Gene3D" id="3.90.215.10">
    <property type="entry name" value="Gamma Fibrinogen, chain A, domain 1"/>
    <property type="match status" value="2"/>
</dbReference>
<dbReference type="InterPro" id="IPR014716">
    <property type="entry name" value="Fibrinogen_a/b/g_C_1"/>
</dbReference>
<dbReference type="SMART" id="SM00181">
    <property type="entry name" value="EGF"/>
    <property type="match status" value="4"/>
</dbReference>
<dbReference type="Gene3D" id="2.10.25.10">
    <property type="entry name" value="Laminin"/>
    <property type="match status" value="2"/>
</dbReference>
<evidence type="ECO:0000259" key="5">
    <source>
        <dbReference type="PROSITE" id="PS50026"/>
    </source>
</evidence>
<dbReference type="NCBIfam" id="NF040941">
    <property type="entry name" value="GGGWT_bact"/>
    <property type="match status" value="2"/>
</dbReference>
<evidence type="ECO:0000256" key="3">
    <source>
        <dbReference type="PROSITE-ProRule" id="PRU00076"/>
    </source>
</evidence>
<keyword evidence="1 4" id="KW-0732">Signal</keyword>
<comment type="caution">
    <text evidence="6">The sequence shown here is derived from an EMBL/GenBank/DDBJ whole genome shotgun (WGS) entry which is preliminary data.</text>
</comment>
<feature type="domain" description="EGF-like" evidence="5">
    <location>
        <begin position="177"/>
        <end position="210"/>
    </location>
</feature>
<dbReference type="Proteomes" id="UP001159405">
    <property type="component" value="Unassembled WGS sequence"/>
</dbReference>
<accession>A0ABN8P008</accession>
<dbReference type="EMBL" id="CALNXK010000039">
    <property type="protein sequence ID" value="CAH3123975.1"/>
    <property type="molecule type" value="Genomic_DNA"/>
</dbReference>
<evidence type="ECO:0000256" key="1">
    <source>
        <dbReference type="ARBA" id="ARBA00022729"/>
    </source>
</evidence>
<dbReference type="InterPro" id="IPR036056">
    <property type="entry name" value="Fibrinogen-like_C"/>
</dbReference>
<feature type="signal peptide" evidence="4">
    <location>
        <begin position="1"/>
        <end position="19"/>
    </location>
</feature>
<dbReference type="Pfam" id="PF00008">
    <property type="entry name" value="EGF"/>
    <property type="match status" value="1"/>
</dbReference>
<organism evidence="6 7">
    <name type="scientific">Porites lobata</name>
    <dbReference type="NCBI Taxonomy" id="104759"/>
    <lineage>
        <taxon>Eukaryota</taxon>
        <taxon>Metazoa</taxon>
        <taxon>Cnidaria</taxon>
        <taxon>Anthozoa</taxon>
        <taxon>Hexacorallia</taxon>
        <taxon>Scleractinia</taxon>
        <taxon>Fungiina</taxon>
        <taxon>Poritidae</taxon>
        <taxon>Porites</taxon>
    </lineage>
</organism>
<keyword evidence="7" id="KW-1185">Reference proteome</keyword>
<proteinExistence type="predicted"/>
<reference evidence="6 7" key="1">
    <citation type="submission" date="2022-05" db="EMBL/GenBank/DDBJ databases">
        <authorList>
            <consortium name="Genoscope - CEA"/>
            <person name="William W."/>
        </authorList>
    </citation>
    <scope>NUCLEOTIDE SEQUENCE [LARGE SCALE GENOMIC DNA]</scope>
</reference>
<comment type="caution">
    <text evidence="3">Lacks conserved residue(s) required for the propagation of feature annotation.</text>
</comment>
<gene>
    <name evidence="6" type="ORF">PLOB_00030359</name>
</gene>
<sequence length="931" mass="101338">MPSSVFALVFTSCVALSLCNVSLTATKQQDLIKSREKCGKYLTYEDCLKKVYEAAEHCRAQSDETQLSVSFNDICDGYQEKLKRLCLAHSAKASCLACFERMEKVLKNCEMFSENVNCDLNAMTSECNETRVALIKHCTHKECGVCKELYCRNGGKCAGPTAAWCTCPPGYGGAFCQKSRCARNPCKNGGSCIGDNLCKCPPLYSGPRCDRKRLGIKINPAPNAQAILDAGDSLGSGLYWIQPPGETLPAQTYCDMSFAGGAWMLASYGYVHTTGVNANNKAIPNMNNPFGYAWLPTKRSSSNGVINLPHGAVNLANTAHYMIMAAGNNPATGGINQYQYVYRIALKDNPYNISFANHNRYNGGQPGRMHVQEFIVEALKGESGTYLRFALGEALGVTWSDSYPTGYGFSEKNAPFSIFNKGPFFPSVHSGSGRSPCSVCTPTNFEPDVPGGSPYYTHRGWYTANTFAKTAGNFEAGNSLNLAVTAVVGEHSKYVTYEECVKRAAAANAKCRRSNSSHLKVDKICTDLDQRLKKICSTYSAKASCLECFDKLENAVESCKNFSEMIHCKNNLTDVKCEEMKASLISYCSSKECDVCKELYCRNGGKCAGPTAAMRKCPVGYGGVFCQKSKCASNPCKNGGTCIGDSLCKCPPLYVGAQCEKARLGTKNNPAQNAQEILNAGDSLGSGLYWIQPQGETARAQTYCDMSFAGGGWMLASYGYVYTGGASSKSTNNKPIPNMNNPFGYAWLPTKRSSLNGLVDLPHGAVNMANNARYMIMAAGNNPATGGIGQYQYVYRISLKDNPYNISFANHNRYHGGQPGRMHVQEFFVEALKGESGTYLRFALGEALGVTWGDSYPTGYGFNDKKASHASFDKGPFFPSVHSGSGHNQRFGCTQFNFQPDVPCGIPEYNHRGWYTANSFGKTGQTSIWFK</sequence>
<protein>
    <recommendedName>
        <fullName evidence="5">EGF-like domain-containing protein</fullName>
    </recommendedName>
</protein>
<evidence type="ECO:0000256" key="4">
    <source>
        <dbReference type="SAM" id="SignalP"/>
    </source>
</evidence>
<feature type="domain" description="EGF-like" evidence="5">
    <location>
        <begin position="627"/>
        <end position="660"/>
    </location>
</feature>
<name>A0ABN8P008_9CNID</name>
<dbReference type="CDD" id="cd00054">
    <property type="entry name" value="EGF_CA"/>
    <property type="match status" value="2"/>
</dbReference>
<dbReference type="PANTHER" id="PTHR14949:SF56">
    <property type="entry name" value="EGF-LIKE-DOMAIN, MULTIPLE 7"/>
    <property type="match status" value="1"/>
</dbReference>
<dbReference type="PROSITE" id="PS50026">
    <property type="entry name" value="EGF_3"/>
    <property type="match status" value="2"/>
</dbReference>
<dbReference type="InterPro" id="IPR050969">
    <property type="entry name" value="Dev_Signal_Modulators"/>
</dbReference>
<keyword evidence="3" id="KW-0245">EGF-like domain</keyword>
<dbReference type="SUPFAM" id="SSF56496">
    <property type="entry name" value="Fibrinogen C-terminal domain-like"/>
    <property type="match status" value="2"/>
</dbReference>
<feature type="disulfide bond" evidence="3">
    <location>
        <begin position="650"/>
        <end position="659"/>
    </location>
</feature>
<dbReference type="PANTHER" id="PTHR14949">
    <property type="entry name" value="EGF-LIKE-DOMAIN, MULTIPLE 7, 8"/>
    <property type="match status" value="1"/>
</dbReference>
<evidence type="ECO:0000256" key="2">
    <source>
        <dbReference type="ARBA" id="ARBA00023157"/>
    </source>
</evidence>
<feature type="disulfide bond" evidence="3">
    <location>
        <begin position="200"/>
        <end position="209"/>
    </location>
</feature>